<evidence type="ECO:0000256" key="2">
    <source>
        <dbReference type="ARBA" id="ARBA00008668"/>
    </source>
</evidence>
<sequence length="702" mass="77041">MNITISTPIFHLLLKIVLVIFVTLEMCNHTTSAENPQERDHSRAIFVFGDSFVDVGNNNYIPLTVGKSNYFPYGMDFPGGISPTGRFTNGRTVVDIIGEELGLKHYIPPYLDPTTVGDVVLRGVNYASGGAGTLNDTSAFLGGRINMDAQLDNFANTRNYIISNANVGDSWTSASSSSKTLLERALFIVVMGSNDFIGNYFSPVPFVPTQKSMPLEMFVESLISRFRLQLTRLYEMGARKFAVANVGPVGCTPLERALNPSYTTGGSCISFIDNAVILFNKKLKSLLKDLNSNLVGSKLLYADVYSILSHLIINYQSYGFENYSSPCCKILPRALRGLLPCSPTSIVCSNRSKLIHLAKYNVEPSGIDFPGGIPTGRYTNGETAIDFVGQGLGFKNFIPPYNDPTTAGEVVFHGVNYASGSSGILDHSGYMFVSSLAKSLVTIYNCSNDFGLNYFTPFVSILNQKLIPLDEFVDSMISKYRLQLTNLYELGATKFVIQNIPPIGCVPFERALNKLWNGGSCVAPINNAAMLFNTRLEALVLELNSNLVGSQFLYADIYYIAWDLINNYQSYGFENNDSACCRGLGPYGGLGLCGPTSEVCSDRTKYIFWDLAHPSEAVNLLVANGLLDVFKLAMPQVPSAPVLSVVGERYYNVIAEALRVCGEDASVVQPNVAARVIIIHEITQFMSVFCFTFDTVFFRMLV</sequence>
<evidence type="ECO:0000256" key="7">
    <source>
        <dbReference type="ARBA" id="ARBA00023098"/>
    </source>
</evidence>
<dbReference type="PANTHER" id="PTHR45650:SF4">
    <property type="entry name" value="GDSL-LIKE LIPASE_ACYLHYDROLASE FAMILY PROTEIN, EXPRESSED"/>
    <property type="match status" value="1"/>
</dbReference>
<accession>A0A4Y7LAK0</accession>
<keyword evidence="3" id="KW-0964">Secreted</keyword>
<proteinExistence type="inferred from homology"/>
<keyword evidence="7" id="KW-0443">Lipid metabolism</keyword>
<dbReference type="InterPro" id="IPR051238">
    <property type="entry name" value="GDSL_esterase/lipase"/>
</dbReference>
<dbReference type="Pfam" id="PF00657">
    <property type="entry name" value="Lipase_GDSL"/>
    <property type="match status" value="2"/>
</dbReference>
<evidence type="ECO:0000313" key="9">
    <source>
        <dbReference type="EMBL" id="RZC82544.1"/>
    </source>
</evidence>
<dbReference type="GO" id="GO:0005576">
    <property type="term" value="C:extracellular region"/>
    <property type="evidence" value="ECO:0007669"/>
    <property type="project" value="UniProtKB-SubCell"/>
</dbReference>
<dbReference type="InterPro" id="IPR001087">
    <property type="entry name" value="GDSL"/>
</dbReference>
<evidence type="ECO:0000256" key="1">
    <source>
        <dbReference type="ARBA" id="ARBA00004613"/>
    </source>
</evidence>
<dbReference type="Proteomes" id="UP000316621">
    <property type="component" value="Chromosome 11"/>
</dbReference>
<dbReference type="Gene3D" id="3.40.50.1110">
    <property type="entry name" value="SGNH hydrolase"/>
    <property type="match status" value="2"/>
</dbReference>
<evidence type="ECO:0000256" key="3">
    <source>
        <dbReference type="ARBA" id="ARBA00022525"/>
    </source>
</evidence>
<dbReference type="InterPro" id="IPR035669">
    <property type="entry name" value="SGNH_plant_lipase-like"/>
</dbReference>
<dbReference type="EMBL" id="CM010725">
    <property type="protein sequence ID" value="RZC82544.1"/>
    <property type="molecule type" value="Genomic_DNA"/>
</dbReference>
<keyword evidence="6" id="KW-0442">Lipid degradation</keyword>
<dbReference type="Gramene" id="RZC82544">
    <property type="protein sequence ID" value="RZC82544"/>
    <property type="gene ID" value="C5167_045330"/>
</dbReference>
<keyword evidence="4 8" id="KW-0732">Signal</keyword>
<dbReference type="STRING" id="3469.A0A4Y7LAK0"/>
<evidence type="ECO:0000256" key="5">
    <source>
        <dbReference type="ARBA" id="ARBA00022801"/>
    </source>
</evidence>
<dbReference type="CDD" id="cd01837">
    <property type="entry name" value="SGNH_plant_lipase_like"/>
    <property type="match status" value="2"/>
</dbReference>
<feature type="signal peptide" evidence="8">
    <location>
        <begin position="1"/>
        <end position="33"/>
    </location>
</feature>
<comment type="similarity">
    <text evidence="2">Belongs to the 'GDSL' lipolytic enzyme family.</text>
</comment>
<comment type="subcellular location">
    <subcellularLocation>
        <location evidence="1">Secreted</location>
    </subcellularLocation>
</comment>
<organism evidence="9 10">
    <name type="scientific">Papaver somniferum</name>
    <name type="common">Opium poppy</name>
    <dbReference type="NCBI Taxonomy" id="3469"/>
    <lineage>
        <taxon>Eukaryota</taxon>
        <taxon>Viridiplantae</taxon>
        <taxon>Streptophyta</taxon>
        <taxon>Embryophyta</taxon>
        <taxon>Tracheophyta</taxon>
        <taxon>Spermatophyta</taxon>
        <taxon>Magnoliopsida</taxon>
        <taxon>Ranunculales</taxon>
        <taxon>Papaveraceae</taxon>
        <taxon>Papaveroideae</taxon>
        <taxon>Papaver</taxon>
    </lineage>
</organism>
<name>A0A4Y7LAK0_PAPSO</name>
<keyword evidence="10" id="KW-1185">Reference proteome</keyword>
<evidence type="ECO:0000256" key="6">
    <source>
        <dbReference type="ARBA" id="ARBA00022963"/>
    </source>
</evidence>
<evidence type="ECO:0000313" key="10">
    <source>
        <dbReference type="Proteomes" id="UP000316621"/>
    </source>
</evidence>
<dbReference type="OMA" id="KAVYLIC"/>
<dbReference type="FunFam" id="3.40.50.1110:FF:000003">
    <property type="entry name" value="GDSL esterase/lipase APG"/>
    <property type="match status" value="1"/>
</dbReference>
<gene>
    <name evidence="9" type="ORF">C5167_045330</name>
</gene>
<dbReference type="GO" id="GO:0016042">
    <property type="term" value="P:lipid catabolic process"/>
    <property type="evidence" value="ECO:0007669"/>
    <property type="project" value="UniProtKB-KW"/>
</dbReference>
<protein>
    <submittedName>
        <fullName evidence="9">Uncharacterized protein</fullName>
    </submittedName>
</protein>
<feature type="chain" id="PRO_5021303770" evidence="8">
    <location>
        <begin position="34"/>
        <end position="702"/>
    </location>
</feature>
<dbReference type="GO" id="GO:0016788">
    <property type="term" value="F:hydrolase activity, acting on ester bonds"/>
    <property type="evidence" value="ECO:0007669"/>
    <property type="project" value="InterPro"/>
</dbReference>
<evidence type="ECO:0000256" key="8">
    <source>
        <dbReference type="SAM" id="SignalP"/>
    </source>
</evidence>
<reference evidence="9 10" key="1">
    <citation type="journal article" date="2018" name="Science">
        <title>The opium poppy genome and morphinan production.</title>
        <authorList>
            <person name="Guo L."/>
            <person name="Winzer T."/>
            <person name="Yang X."/>
            <person name="Li Y."/>
            <person name="Ning Z."/>
            <person name="He Z."/>
            <person name="Teodor R."/>
            <person name="Lu Y."/>
            <person name="Bowser T.A."/>
            <person name="Graham I.A."/>
            <person name="Ye K."/>
        </authorList>
    </citation>
    <scope>NUCLEOTIDE SEQUENCE [LARGE SCALE GENOMIC DNA]</scope>
    <source>
        <strain evidence="10">cv. HN1</strain>
        <tissue evidence="9">Leaves</tissue>
    </source>
</reference>
<keyword evidence="5" id="KW-0378">Hydrolase</keyword>
<evidence type="ECO:0000256" key="4">
    <source>
        <dbReference type="ARBA" id="ARBA00022729"/>
    </source>
</evidence>
<dbReference type="InterPro" id="IPR036514">
    <property type="entry name" value="SGNH_hydro_sf"/>
</dbReference>
<dbReference type="AlphaFoldDB" id="A0A4Y7LAK0"/>
<dbReference type="PANTHER" id="PTHR45650">
    <property type="entry name" value="GDSL-LIKE LIPASE/ACYLHYDROLASE-RELATED"/>
    <property type="match status" value="1"/>
</dbReference>